<dbReference type="PANTHER" id="PTHR21047">
    <property type="entry name" value="DTDP-6-DEOXY-D-GLUCOSE-3,5 EPIMERASE"/>
    <property type="match status" value="1"/>
</dbReference>
<dbReference type="Proteomes" id="UP000238164">
    <property type="component" value="Chromosome 1"/>
</dbReference>
<dbReference type="RefSeq" id="WP_105184435.1">
    <property type="nucleotide sequence ID" value="NZ_BAAAGO010000016.1"/>
</dbReference>
<dbReference type="NCBIfam" id="TIGR01221">
    <property type="entry name" value="rmlC"/>
    <property type="match status" value="1"/>
</dbReference>
<dbReference type="GO" id="GO:0005829">
    <property type="term" value="C:cytosol"/>
    <property type="evidence" value="ECO:0007669"/>
    <property type="project" value="TreeGrafter"/>
</dbReference>
<comment type="catalytic activity">
    <reaction evidence="4">
        <text>dTDP-4-dehydro-6-deoxy-alpha-D-glucose = dTDP-4-dehydro-beta-L-rhamnose</text>
        <dbReference type="Rhea" id="RHEA:16969"/>
        <dbReference type="ChEBI" id="CHEBI:57649"/>
        <dbReference type="ChEBI" id="CHEBI:62830"/>
        <dbReference type="EC" id="5.1.3.13"/>
    </reaction>
</comment>
<feature type="active site" description="Proton acceptor" evidence="2">
    <location>
        <position position="62"/>
    </location>
</feature>
<comment type="pathway">
    <text evidence="4">Carbohydrate biosynthesis; dTDP-L-rhamnose biosynthesis.</text>
</comment>
<dbReference type="Pfam" id="PF00908">
    <property type="entry name" value="dTDP_sugar_isom"/>
    <property type="match status" value="1"/>
</dbReference>
<dbReference type="InterPro" id="IPR000888">
    <property type="entry name" value="RmlC-like"/>
</dbReference>
<feature type="active site" description="Proton donor" evidence="2">
    <location>
        <position position="131"/>
    </location>
</feature>
<dbReference type="UniPathway" id="UPA00124"/>
<dbReference type="GO" id="GO:0019305">
    <property type="term" value="P:dTDP-rhamnose biosynthetic process"/>
    <property type="evidence" value="ECO:0007669"/>
    <property type="project" value="UniProtKB-UniRule"/>
</dbReference>
<dbReference type="AlphaFoldDB" id="A0A2N9JCE9"/>
<evidence type="ECO:0000313" key="6">
    <source>
        <dbReference type="Proteomes" id="UP000238164"/>
    </source>
</evidence>
<dbReference type="PANTHER" id="PTHR21047:SF2">
    <property type="entry name" value="THYMIDINE DIPHOSPHO-4-KETO-RHAMNOSE 3,5-EPIMERASE"/>
    <property type="match status" value="1"/>
</dbReference>
<comment type="subunit">
    <text evidence="4">Homodimer.</text>
</comment>
<evidence type="ECO:0000313" key="5">
    <source>
        <dbReference type="EMBL" id="SPD85126.1"/>
    </source>
</evidence>
<dbReference type="InterPro" id="IPR014710">
    <property type="entry name" value="RmlC-like_jellyroll"/>
</dbReference>
<dbReference type="CDD" id="cd00438">
    <property type="entry name" value="cupin_RmlC"/>
    <property type="match status" value="1"/>
</dbReference>
<dbReference type="OrthoDB" id="9800680at2"/>
<dbReference type="GO" id="GO:0008830">
    <property type="term" value="F:dTDP-4-dehydrorhamnose 3,5-epimerase activity"/>
    <property type="evidence" value="ECO:0007669"/>
    <property type="project" value="UniProtKB-UniRule"/>
</dbReference>
<dbReference type="EMBL" id="LT985188">
    <property type="protein sequence ID" value="SPD85126.1"/>
    <property type="molecule type" value="Genomic_DNA"/>
</dbReference>
<reference evidence="5 6" key="1">
    <citation type="submission" date="2018-02" db="EMBL/GenBank/DDBJ databases">
        <authorList>
            <person name="Cohen D.B."/>
            <person name="Kent A.D."/>
        </authorList>
    </citation>
    <scope>NUCLEOTIDE SEQUENCE [LARGE SCALE GENOMIC DNA]</scope>
    <source>
        <strain evidence="5">1</strain>
    </source>
</reference>
<evidence type="ECO:0000256" key="3">
    <source>
        <dbReference type="PIRSR" id="PIRSR600888-3"/>
    </source>
</evidence>
<evidence type="ECO:0000256" key="4">
    <source>
        <dbReference type="RuleBase" id="RU364069"/>
    </source>
</evidence>
<sequence>MKIIETGIEGLIVFEPTPARDERGYFTRTFDVKIAAEAGVDPTSFMQENQSRSYQGVVRGLHGRLNRGEAKLVRCAHGAVLDVAIDTRVGSPTFGEMRTFLLDDQLHRQVYIPRGFLHGYQALTSVTDFCYKIDDFYGPGEDTTVNFADPELAVPWPAPITIVSERDRQGQSWAEYRRFLGVA</sequence>
<organism evidence="5 6">
    <name type="scientific">Micropruina glycogenica</name>
    <dbReference type="NCBI Taxonomy" id="75385"/>
    <lineage>
        <taxon>Bacteria</taxon>
        <taxon>Bacillati</taxon>
        <taxon>Actinomycetota</taxon>
        <taxon>Actinomycetes</taxon>
        <taxon>Propionibacteriales</taxon>
        <taxon>Nocardioidaceae</taxon>
        <taxon>Micropruina</taxon>
    </lineage>
</organism>
<dbReference type="EC" id="5.1.3.13" evidence="4"/>
<comment type="function">
    <text evidence="4">Catalyzes the epimerization of the C3' and C5'positions of dTDP-6-deoxy-D-xylo-4-hexulose, forming dTDP-6-deoxy-L-lyxo-4-hexulose.</text>
</comment>
<dbReference type="InterPro" id="IPR011051">
    <property type="entry name" value="RmlC_Cupin_sf"/>
</dbReference>
<dbReference type="GO" id="GO:0000271">
    <property type="term" value="P:polysaccharide biosynthetic process"/>
    <property type="evidence" value="ECO:0007669"/>
    <property type="project" value="TreeGrafter"/>
</dbReference>
<protein>
    <recommendedName>
        <fullName evidence="4">dTDP-4-dehydrorhamnose 3,5-epimerase</fullName>
        <ecNumber evidence="4">5.1.3.13</ecNumber>
    </recommendedName>
    <alternativeName>
        <fullName evidence="4">Thymidine diphospho-4-keto-rhamnose 3,5-epimerase</fullName>
    </alternativeName>
</protein>
<keyword evidence="6" id="KW-1185">Reference proteome</keyword>
<dbReference type="Gene3D" id="2.60.120.10">
    <property type="entry name" value="Jelly Rolls"/>
    <property type="match status" value="1"/>
</dbReference>
<feature type="site" description="Participates in a stacking interaction with the thymidine ring of dTDP-4-oxo-6-deoxyglucose" evidence="3">
    <location>
        <position position="137"/>
    </location>
</feature>
<evidence type="ECO:0000256" key="1">
    <source>
        <dbReference type="ARBA" id="ARBA00010154"/>
    </source>
</evidence>
<dbReference type="SUPFAM" id="SSF51182">
    <property type="entry name" value="RmlC-like cupins"/>
    <property type="match status" value="1"/>
</dbReference>
<evidence type="ECO:0000256" key="2">
    <source>
        <dbReference type="PIRSR" id="PIRSR600888-1"/>
    </source>
</evidence>
<dbReference type="KEGG" id="mgg:MPLG2_0090"/>
<proteinExistence type="inferred from homology"/>
<comment type="similarity">
    <text evidence="1 4">Belongs to the dTDP-4-dehydrorhamnose 3,5-epimerase family.</text>
</comment>
<gene>
    <name evidence="5" type="primary">rmlC</name>
    <name evidence="5" type="ORF">MPLG2_0090</name>
</gene>
<name>A0A2N9JCE9_9ACTN</name>
<keyword evidence="4 5" id="KW-0413">Isomerase</keyword>
<accession>A0A2N9JCE9</accession>